<dbReference type="AlphaFoldDB" id="A0A7R6PCL6"/>
<dbReference type="SUPFAM" id="SSF56935">
    <property type="entry name" value="Porins"/>
    <property type="match status" value="1"/>
</dbReference>
<evidence type="ECO:0000313" key="2">
    <source>
        <dbReference type="Proteomes" id="UP000595332"/>
    </source>
</evidence>
<dbReference type="Proteomes" id="UP000595332">
    <property type="component" value="Chromosome"/>
</dbReference>
<dbReference type="KEGG" id="njp:NEJAP_2075"/>
<dbReference type="EMBL" id="AP014546">
    <property type="protein sequence ID" value="BBB30024.1"/>
    <property type="molecule type" value="Genomic_DNA"/>
</dbReference>
<accession>A0A7R6PCL6</accession>
<evidence type="ECO:0008006" key="3">
    <source>
        <dbReference type="Google" id="ProtNLM"/>
    </source>
</evidence>
<name>A0A7R6PCL6_9GAMM</name>
<keyword evidence="2" id="KW-1185">Reference proteome</keyword>
<protein>
    <recommendedName>
        <fullName evidence="3">Porin domain-containing protein</fullName>
    </recommendedName>
</protein>
<sequence length="391" mass="44874">MGLILAFTSQANANMEFEASGKVTAELRLFPESPQFSEQYQDVNFSVAVEPDLFWQWNNGLDSLSFKPFLRLDQHDNERTHADIRELNWIHQGNDWELRTGIQKVFWGVTEFQHLVDVINQSDSVEDIDGEDKRGQPMINLSLVKHWGIVDLYVLPGFREQTYPGKKGRLRSGMVIDTDQTRYEASNNELHTDLAVRWSHSVGDFDVGAHWFRGTNRDPILQMGTKNGEAVLVPYYEQMNQFGFDLQATIESWLWKAETIWRDSKSDTYWAAQAGFEYTFYGVQESNADLGVLLEYGWDQRGKDATAVFQNDISIGARLALNDTSSTELLAGMIYDVDYDSTSFQIEASRRLGDKWKVTVDGRFFSTNDNADLLSSMDKDDHIQIGLERYF</sequence>
<proteinExistence type="predicted"/>
<evidence type="ECO:0000313" key="1">
    <source>
        <dbReference type="EMBL" id="BBB30024.1"/>
    </source>
</evidence>
<gene>
    <name evidence="1" type="ORF">NEJAP_2075</name>
</gene>
<reference evidence="1 2" key="1">
    <citation type="journal article" date="2008" name="Int. J. Syst. Evol. Microbiol.">
        <title>Neptunomonas japonica sp. nov., an Osedax japonicus symbiont-like bacterium isolated from sediment adjacent to sperm whale carcasses off Kagoshima, Japan.</title>
        <authorList>
            <person name="Miyazaki M."/>
            <person name="Nogi Y."/>
            <person name="Fujiwara Y."/>
            <person name="Kawato M."/>
            <person name="Kubokawa K."/>
            <person name="Horikoshi K."/>
        </authorList>
    </citation>
    <scope>NUCLEOTIDE SEQUENCE [LARGE SCALE GENOMIC DNA]</scope>
    <source>
        <strain evidence="1 2">JAMM 1380</strain>
    </source>
</reference>
<organism evidence="1 2">
    <name type="scientific">Neptunomonas japonica JAMM 1380</name>
    <dbReference type="NCBI Taxonomy" id="1441457"/>
    <lineage>
        <taxon>Bacteria</taxon>
        <taxon>Pseudomonadati</taxon>
        <taxon>Pseudomonadota</taxon>
        <taxon>Gammaproteobacteria</taxon>
        <taxon>Oceanospirillales</taxon>
        <taxon>Oceanospirillaceae</taxon>
        <taxon>Neptunomonas</taxon>
    </lineage>
</organism>